<dbReference type="Gene3D" id="3.90.1140.10">
    <property type="entry name" value="Cyclic phosphodiesterase"/>
    <property type="match status" value="1"/>
</dbReference>
<gene>
    <name evidence="1" type="ORF">FC093_01065</name>
</gene>
<dbReference type="InterPro" id="IPR050580">
    <property type="entry name" value="2H_phosphoesterase_YjcG-like"/>
</dbReference>
<dbReference type="Pfam" id="PF13563">
    <property type="entry name" value="2_5_RNA_ligase2"/>
    <property type="match status" value="1"/>
</dbReference>
<name>A0A4U3L8I6_9BACT</name>
<accession>A0A4U3L8I6</accession>
<comment type="caution">
    <text evidence="1">The sequence shown here is derived from an EMBL/GenBank/DDBJ whole genome shotgun (WGS) entry which is preliminary data.</text>
</comment>
<keyword evidence="2" id="KW-1185">Reference proteome</keyword>
<dbReference type="InterPro" id="IPR009097">
    <property type="entry name" value="Cyclic_Pdiesterase"/>
</dbReference>
<reference evidence="1 2" key="1">
    <citation type="submission" date="2019-05" db="EMBL/GenBank/DDBJ databases">
        <title>Panacibacter sp. strain 17mud1-8 Genome sequencing and assembly.</title>
        <authorList>
            <person name="Chhetri G."/>
        </authorList>
    </citation>
    <scope>NUCLEOTIDE SEQUENCE [LARGE SCALE GENOMIC DNA]</scope>
    <source>
        <strain evidence="1 2">17mud1-8</strain>
    </source>
</reference>
<dbReference type="RefSeq" id="WP_137259885.1">
    <property type="nucleotide sequence ID" value="NZ_SZQL01000001.1"/>
</dbReference>
<evidence type="ECO:0000313" key="1">
    <source>
        <dbReference type="EMBL" id="TKK71645.1"/>
    </source>
</evidence>
<evidence type="ECO:0008006" key="3">
    <source>
        <dbReference type="Google" id="ProtNLM"/>
    </source>
</evidence>
<evidence type="ECO:0000313" key="2">
    <source>
        <dbReference type="Proteomes" id="UP000305848"/>
    </source>
</evidence>
<proteinExistence type="predicted"/>
<dbReference type="SUPFAM" id="SSF55144">
    <property type="entry name" value="LigT-like"/>
    <property type="match status" value="1"/>
</dbReference>
<dbReference type="OrthoDB" id="1951600at2"/>
<organism evidence="1 2">
    <name type="scientific">Ilyomonas limi</name>
    <dbReference type="NCBI Taxonomy" id="2575867"/>
    <lineage>
        <taxon>Bacteria</taxon>
        <taxon>Pseudomonadati</taxon>
        <taxon>Bacteroidota</taxon>
        <taxon>Chitinophagia</taxon>
        <taxon>Chitinophagales</taxon>
        <taxon>Chitinophagaceae</taxon>
        <taxon>Ilyomonas</taxon>
    </lineage>
</organism>
<sequence>MKQQQLYFIAIMLPYSIDEEIIRFKNDMAQRFQSKGALRTASHITLKAPFKVPANMHEEVLQWFNEMNIATPPFTQEIKDFGAFSNKHNPVIYVQPVMNEPLVHLQKEVLHQFAKAYSKEFISNNEYHFSPHITIAYRDLHLQQFKEAWKEYATQQYNASFEVNSFQLLQHISGRWQVIGSFLLNR</sequence>
<dbReference type="PANTHER" id="PTHR40037:SF1">
    <property type="entry name" value="PHOSPHOESTERASE SAOUHSC_00951-RELATED"/>
    <property type="match status" value="1"/>
</dbReference>
<dbReference type="AlphaFoldDB" id="A0A4U3L8I6"/>
<dbReference type="Proteomes" id="UP000305848">
    <property type="component" value="Unassembled WGS sequence"/>
</dbReference>
<dbReference type="EMBL" id="SZQL01000001">
    <property type="protein sequence ID" value="TKK71645.1"/>
    <property type="molecule type" value="Genomic_DNA"/>
</dbReference>
<dbReference type="PANTHER" id="PTHR40037">
    <property type="entry name" value="PHOSPHOESTERASE YJCG-RELATED"/>
    <property type="match status" value="1"/>
</dbReference>
<protein>
    <recommendedName>
        <fullName evidence="3">2'-5' RNA ligase family protein</fullName>
    </recommendedName>
</protein>